<dbReference type="InterPro" id="IPR036412">
    <property type="entry name" value="HAD-like_sf"/>
</dbReference>
<dbReference type="SFLD" id="SFLDG01137">
    <property type="entry name" value="C1.6.1:_Phosphoserine_Phosphat"/>
    <property type="match status" value="1"/>
</dbReference>
<keyword evidence="9" id="KW-0718">Serine biosynthesis</keyword>
<evidence type="ECO:0000256" key="6">
    <source>
        <dbReference type="ARBA" id="ARBA00022723"/>
    </source>
</evidence>
<name>A0A3B0S0K4_9ZZZZ</name>
<keyword evidence="7 11" id="KW-0378">Hydrolase</keyword>
<dbReference type="PANTHER" id="PTHR43344">
    <property type="entry name" value="PHOSPHOSERINE PHOSPHATASE"/>
    <property type="match status" value="1"/>
</dbReference>
<dbReference type="NCBIfam" id="TIGR01488">
    <property type="entry name" value="HAD-SF-IB"/>
    <property type="match status" value="1"/>
</dbReference>
<dbReference type="Pfam" id="PF12710">
    <property type="entry name" value="HAD"/>
    <property type="match status" value="1"/>
</dbReference>
<dbReference type="GO" id="GO:0005737">
    <property type="term" value="C:cytoplasm"/>
    <property type="evidence" value="ECO:0007669"/>
    <property type="project" value="TreeGrafter"/>
</dbReference>
<evidence type="ECO:0000256" key="8">
    <source>
        <dbReference type="ARBA" id="ARBA00022842"/>
    </source>
</evidence>
<accession>A0A3B0S0K4</accession>
<keyword evidence="8" id="KW-0460">Magnesium</keyword>
<dbReference type="UniPathway" id="UPA00135">
    <property type="reaction ID" value="UER00198"/>
</dbReference>
<protein>
    <recommendedName>
        <fullName evidence="4">phosphoserine phosphatase</fullName>
        <ecNumber evidence="4">3.1.3.3</ecNumber>
    </recommendedName>
    <alternativeName>
        <fullName evidence="10">O-phosphoserine phosphohydrolase</fullName>
    </alternativeName>
</protein>
<evidence type="ECO:0000256" key="10">
    <source>
        <dbReference type="ARBA" id="ARBA00031693"/>
    </source>
</evidence>
<comment type="cofactor">
    <cofactor evidence="1">
        <name>Mg(2+)</name>
        <dbReference type="ChEBI" id="CHEBI:18420"/>
    </cofactor>
</comment>
<proteinExistence type="inferred from homology"/>
<evidence type="ECO:0000313" key="11">
    <source>
        <dbReference type="EMBL" id="VAV99420.1"/>
    </source>
</evidence>
<evidence type="ECO:0000256" key="2">
    <source>
        <dbReference type="ARBA" id="ARBA00005135"/>
    </source>
</evidence>
<keyword evidence="6" id="KW-0479">Metal-binding</keyword>
<keyword evidence="5" id="KW-0028">Amino-acid biosynthesis</keyword>
<dbReference type="GO" id="GO:0000287">
    <property type="term" value="F:magnesium ion binding"/>
    <property type="evidence" value="ECO:0007669"/>
    <property type="project" value="TreeGrafter"/>
</dbReference>
<evidence type="ECO:0000256" key="9">
    <source>
        <dbReference type="ARBA" id="ARBA00023299"/>
    </source>
</evidence>
<organism evidence="11">
    <name type="scientific">hydrothermal vent metagenome</name>
    <dbReference type="NCBI Taxonomy" id="652676"/>
    <lineage>
        <taxon>unclassified sequences</taxon>
        <taxon>metagenomes</taxon>
        <taxon>ecological metagenomes</taxon>
    </lineage>
</organism>
<dbReference type="GO" id="GO:0036424">
    <property type="term" value="F:L-phosphoserine phosphatase activity"/>
    <property type="evidence" value="ECO:0007669"/>
    <property type="project" value="InterPro"/>
</dbReference>
<dbReference type="SFLD" id="SFLDG01136">
    <property type="entry name" value="C1.6:_Phosphoserine_Phosphatas"/>
    <property type="match status" value="1"/>
</dbReference>
<dbReference type="SUPFAM" id="SSF56784">
    <property type="entry name" value="HAD-like"/>
    <property type="match status" value="1"/>
</dbReference>
<comment type="similarity">
    <text evidence="3">Belongs to the HAD-like hydrolase superfamily. SerB family.</text>
</comment>
<dbReference type="PANTHER" id="PTHR43344:SF2">
    <property type="entry name" value="PHOSPHOSERINE PHOSPHATASE"/>
    <property type="match status" value="1"/>
</dbReference>
<evidence type="ECO:0000256" key="7">
    <source>
        <dbReference type="ARBA" id="ARBA00022801"/>
    </source>
</evidence>
<dbReference type="Gene3D" id="3.40.50.1000">
    <property type="entry name" value="HAD superfamily/HAD-like"/>
    <property type="match status" value="1"/>
</dbReference>
<dbReference type="EC" id="3.1.3.3" evidence="4"/>
<dbReference type="EMBL" id="UOEC01000162">
    <property type="protein sequence ID" value="VAV99420.1"/>
    <property type="molecule type" value="Genomic_DNA"/>
</dbReference>
<evidence type="ECO:0000256" key="5">
    <source>
        <dbReference type="ARBA" id="ARBA00022605"/>
    </source>
</evidence>
<evidence type="ECO:0000256" key="1">
    <source>
        <dbReference type="ARBA" id="ARBA00001946"/>
    </source>
</evidence>
<dbReference type="InterPro" id="IPR050582">
    <property type="entry name" value="HAD-like_SerB"/>
</dbReference>
<comment type="pathway">
    <text evidence="2">Amino-acid biosynthesis; L-serine biosynthesis; L-serine from 3-phospho-D-glycerate: step 3/3.</text>
</comment>
<dbReference type="SFLD" id="SFLDS00003">
    <property type="entry name" value="Haloacid_Dehalogenase"/>
    <property type="match status" value="1"/>
</dbReference>
<gene>
    <name evidence="11" type="ORF">MNBD_ALPHA08-297</name>
</gene>
<dbReference type="SFLD" id="SFLDF00029">
    <property type="entry name" value="phosphoserine_phosphatase"/>
    <property type="match status" value="1"/>
</dbReference>
<dbReference type="InterPro" id="IPR004469">
    <property type="entry name" value="PSP"/>
</dbReference>
<sequence length="311" mass="33320">MDTVLIAIASPQKVKLSGSHMETALRANNISGDLNWLAGDEACEVPFAAPEGFDALKAEHASRQALTGLPIDIAFVPAKNRKKKLLVADMDSTIIEQECIDELAGVAGVADKVVGITAQAMAGELDFQEALRARLALLKGLPEQAIVEVITKRLTFTPGGRTLVQTMKANGAITALISGGFTHFTSYVTKICGFDEHQANVLEIKDGKLTGTAVEPIMDKNQKKRSLAQFTVMNGMTFADTMAVGDGANDLPMLQRSSMGVALHGKPAVREGAQYRIDHCDLTALLYMQGYTRQEFKGELKGPTGLQVTTS</sequence>
<dbReference type="GO" id="GO:0006564">
    <property type="term" value="P:L-serine biosynthetic process"/>
    <property type="evidence" value="ECO:0007669"/>
    <property type="project" value="UniProtKB-KW"/>
</dbReference>
<dbReference type="InterPro" id="IPR023214">
    <property type="entry name" value="HAD_sf"/>
</dbReference>
<dbReference type="NCBIfam" id="TIGR00338">
    <property type="entry name" value="serB"/>
    <property type="match status" value="1"/>
</dbReference>
<evidence type="ECO:0000256" key="3">
    <source>
        <dbReference type="ARBA" id="ARBA00009184"/>
    </source>
</evidence>
<dbReference type="AlphaFoldDB" id="A0A3B0S0K4"/>
<evidence type="ECO:0000256" key="4">
    <source>
        <dbReference type="ARBA" id="ARBA00012640"/>
    </source>
</evidence>
<reference evidence="11" key="1">
    <citation type="submission" date="2018-06" db="EMBL/GenBank/DDBJ databases">
        <authorList>
            <person name="Zhirakovskaya E."/>
        </authorList>
    </citation>
    <scope>NUCLEOTIDE SEQUENCE</scope>
</reference>